<keyword evidence="3" id="KW-1185">Reference proteome</keyword>
<dbReference type="Proteomes" id="UP001243757">
    <property type="component" value="Unassembled WGS sequence"/>
</dbReference>
<organism evidence="2 3">
    <name type="scientific">Pseudodonghicola flavimaris</name>
    <dbReference type="NCBI Taxonomy" id="3050036"/>
    <lineage>
        <taxon>Bacteria</taxon>
        <taxon>Pseudomonadati</taxon>
        <taxon>Pseudomonadota</taxon>
        <taxon>Alphaproteobacteria</taxon>
        <taxon>Rhodobacterales</taxon>
        <taxon>Paracoccaceae</taxon>
        <taxon>Pseudodonghicola</taxon>
    </lineage>
</organism>
<dbReference type="RefSeq" id="WP_284481817.1">
    <property type="nucleotide sequence ID" value="NZ_JASNJD010000011.1"/>
</dbReference>
<dbReference type="InterPro" id="IPR027266">
    <property type="entry name" value="TrmE/GcvT-like"/>
</dbReference>
<accession>A0ABT7F341</accession>
<feature type="region of interest" description="Disordered" evidence="1">
    <location>
        <begin position="1"/>
        <end position="21"/>
    </location>
</feature>
<protein>
    <recommendedName>
        <fullName evidence="4">Sarcosine oxidase subunit gamma</fullName>
    </recommendedName>
</protein>
<dbReference type="Gene3D" id="3.30.1360.120">
    <property type="entry name" value="Probable tRNA modification gtpase trme, domain 1"/>
    <property type="match status" value="1"/>
</dbReference>
<reference evidence="2 3" key="1">
    <citation type="submission" date="2023-05" db="EMBL/GenBank/DDBJ databases">
        <title>Pseudodonghicola sp. nov.</title>
        <authorList>
            <person name="Huang J."/>
        </authorList>
    </citation>
    <scope>NUCLEOTIDE SEQUENCE [LARGE SCALE GENOMIC DNA]</scope>
    <source>
        <strain evidence="2 3">IC7</strain>
    </source>
</reference>
<evidence type="ECO:0000313" key="2">
    <source>
        <dbReference type="EMBL" id="MDK3019013.1"/>
    </source>
</evidence>
<evidence type="ECO:0008006" key="4">
    <source>
        <dbReference type="Google" id="ProtNLM"/>
    </source>
</evidence>
<dbReference type="SUPFAM" id="SSF103025">
    <property type="entry name" value="Folate-binding domain"/>
    <property type="match status" value="1"/>
</dbReference>
<evidence type="ECO:0000313" key="3">
    <source>
        <dbReference type="Proteomes" id="UP001243757"/>
    </source>
</evidence>
<gene>
    <name evidence="2" type="ORF">QO033_15115</name>
</gene>
<comment type="caution">
    <text evidence="2">The sequence shown here is derived from an EMBL/GenBank/DDBJ whole genome shotgun (WGS) entry which is preliminary data.</text>
</comment>
<proteinExistence type="predicted"/>
<name>A0ABT7F341_9RHOB</name>
<evidence type="ECO:0000256" key="1">
    <source>
        <dbReference type="SAM" id="MobiDB-lite"/>
    </source>
</evidence>
<dbReference type="EMBL" id="JASNJD010000011">
    <property type="protein sequence ID" value="MDK3019013.1"/>
    <property type="molecule type" value="Genomic_DNA"/>
</dbReference>
<sequence length="165" mass="18293">MRDDSQSWAPPPDHSQPLHGAGVTVTRILPVRQTLISAPDILTRQPAALGWPDVATGDRYSLCLRRDRVLEINGPERAAGWHDGQAISDITDGLIVFEIAGAAALALIQRGTEISERQPSRSVQRLGFGTELMLYRWEDRLRLHAPRADGPALWHRLKAHLDLMG</sequence>